<proteinExistence type="predicted"/>
<evidence type="ECO:0000256" key="3">
    <source>
        <dbReference type="ARBA" id="ARBA00022728"/>
    </source>
</evidence>
<feature type="compositionally biased region" description="Acidic residues" evidence="7">
    <location>
        <begin position="316"/>
        <end position="329"/>
    </location>
</feature>
<dbReference type="Gene3D" id="3.10.20.90">
    <property type="entry name" value="Phosphatidylinositol 3-kinase Catalytic Subunit, Chain A, domain 1"/>
    <property type="match status" value="1"/>
</dbReference>
<dbReference type="InterPro" id="IPR000626">
    <property type="entry name" value="Ubiquitin-like_dom"/>
</dbReference>
<comment type="caution">
    <text evidence="10">The sequence shown here is derived from an EMBL/GenBank/DDBJ whole genome shotgun (WGS) entry which is preliminary data.</text>
</comment>
<evidence type="ECO:0000256" key="2">
    <source>
        <dbReference type="ARBA" id="ARBA00022664"/>
    </source>
</evidence>
<dbReference type="GO" id="GO:0045292">
    <property type="term" value="P:mRNA cis splicing, via spliceosome"/>
    <property type="evidence" value="ECO:0007669"/>
    <property type="project" value="InterPro"/>
</dbReference>
<feature type="domain" description="Ubiquitin-like" evidence="8">
    <location>
        <begin position="507"/>
        <end position="594"/>
    </location>
</feature>
<organism evidence="10 11">
    <name type="scientific">Skeletonema marinoi</name>
    <dbReference type="NCBI Taxonomy" id="267567"/>
    <lineage>
        <taxon>Eukaryota</taxon>
        <taxon>Sar</taxon>
        <taxon>Stramenopiles</taxon>
        <taxon>Ochrophyta</taxon>
        <taxon>Bacillariophyta</taxon>
        <taxon>Coscinodiscophyceae</taxon>
        <taxon>Thalassiosirophycidae</taxon>
        <taxon>Thalassiosirales</taxon>
        <taxon>Skeletonemataceae</taxon>
        <taxon>Skeletonema</taxon>
        <taxon>Skeletonema marinoi-dohrnii complex</taxon>
    </lineage>
</organism>
<dbReference type="SMART" id="SM00648">
    <property type="entry name" value="SWAP"/>
    <property type="match status" value="2"/>
</dbReference>
<keyword evidence="6" id="KW-0539">Nucleus</keyword>
<dbReference type="InterPro" id="IPR029071">
    <property type="entry name" value="Ubiquitin-like_domsf"/>
</dbReference>
<dbReference type="EMBL" id="JATAAI010000006">
    <property type="protein sequence ID" value="KAK1744933.1"/>
    <property type="molecule type" value="Genomic_DNA"/>
</dbReference>
<dbReference type="GO" id="GO:0000381">
    <property type="term" value="P:regulation of alternative mRNA splicing, via spliceosome"/>
    <property type="evidence" value="ECO:0007669"/>
    <property type="project" value="TreeGrafter"/>
</dbReference>
<dbReference type="Pfam" id="PF12230">
    <property type="entry name" value="PRP21_like_P"/>
    <property type="match status" value="1"/>
</dbReference>
<feature type="region of interest" description="Disordered" evidence="7">
    <location>
        <begin position="290"/>
        <end position="330"/>
    </location>
</feature>
<feature type="domain" description="SURP motif" evidence="9">
    <location>
        <begin position="125"/>
        <end position="169"/>
    </location>
</feature>
<dbReference type="PROSITE" id="PS50053">
    <property type="entry name" value="UBIQUITIN_2"/>
    <property type="match status" value="1"/>
</dbReference>
<evidence type="ECO:0000256" key="7">
    <source>
        <dbReference type="SAM" id="MobiDB-lite"/>
    </source>
</evidence>
<keyword evidence="4" id="KW-0677">Repeat</keyword>
<feature type="compositionally biased region" description="Basic and acidic residues" evidence="7">
    <location>
        <begin position="294"/>
        <end position="315"/>
    </location>
</feature>
<comment type="subcellular location">
    <subcellularLocation>
        <location evidence="1">Nucleus</location>
    </subcellularLocation>
</comment>
<dbReference type="GO" id="GO:0005686">
    <property type="term" value="C:U2 snRNP"/>
    <property type="evidence" value="ECO:0007669"/>
    <property type="project" value="TreeGrafter"/>
</dbReference>
<dbReference type="CDD" id="cd01800">
    <property type="entry name" value="Ubl_SF3a120"/>
    <property type="match status" value="1"/>
</dbReference>
<gene>
    <name evidence="10" type="ORF">QTG54_004224</name>
</gene>
<evidence type="ECO:0000256" key="4">
    <source>
        <dbReference type="ARBA" id="ARBA00022737"/>
    </source>
</evidence>
<evidence type="ECO:0000259" key="8">
    <source>
        <dbReference type="PROSITE" id="PS50053"/>
    </source>
</evidence>
<dbReference type="InterPro" id="IPR022030">
    <property type="entry name" value="SF3A1_dom"/>
</dbReference>
<dbReference type="PANTHER" id="PTHR15316:SF1">
    <property type="entry name" value="SPLICING FACTOR 3A SUBUNIT 1"/>
    <property type="match status" value="1"/>
</dbReference>
<feature type="domain" description="SURP motif" evidence="9">
    <location>
        <begin position="16"/>
        <end position="59"/>
    </location>
</feature>
<dbReference type="Gene3D" id="1.10.10.790">
    <property type="entry name" value="Surp module"/>
    <property type="match status" value="2"/>
</dbReference>
<feature type="region of interest" description="Disordered" evidence="7">
    <location>
        <begin position="397"/>
        <end position="470"/>
    </location>
</feature>
<dbReference type="SUPFAM" id="SSF109905">
    <property type="entry name" value="Surp module (SWAP domain)"/>
    <property type="match status" value="2"/>
</dbReference>
<reference evidence="10" key="1">
    <citation type="submission" date="2023-06" db="EMBL/GenBank/DDBJ databases">
        <title>Survivors Of The Sea: Transcriptome response of Skeletonema marinoi to long-term dormancy.</title>
        <authorList>
            <person name="Pinder M.I.M."/>
            <person name="Kourtchenko O."/>
            <person name="Robertson E.K."/>
            <person name="Larsson T."/>
            <person name="Maumus F."/>
            <person name="Osuna-Cruz C.M."/>
            <person name="Vancaester E."/>
            <person name="Stenow R."/>
            <person name="Vandepoele K."/>
            <person name="Ploug H."/>
            <person name="Bruchert V."/>
            <person name="Godhe A."/>
            <person name="Topel M."/>
        </authorList>
    </citation>
    <scope>NUCLEOTIDE SEQUENCE</scope>
    <source>
        <strain evidence="10">R05AC</strain>
    </source>
</reference>
<evidence type="ECO:0000259" key="9">
    <source>
        <dbReference type="PROSITE" id="PS50128"/>
    </source>
</evidence>
<feature type="region of interest" description="Disordered" evidence="7">
    <location>
        <begin position="52"/>
        <end position="91"/>
    </location>
</feature>
<dbReference type="InterPro" id="IPR000061">
    <property type="entry name" value="Surp"/>
</dbReference>
<dbReference type="InterPro" id="IPR045146">
    <property type="entry name" value="SF3A1"/>
</dbReference>
<dbReference type="PROSITE" id="PS50128">
    <property type="entry name" value="SURP"/>
    <property type="match status" value="2"/>
</dbReference>
<dbReference type="AlphaFoldDB" id="A0AAD8YFI7"/>
<name>A0AAD8YFI7_9STRA</name>
<keyword evidence="2" id="KW-0507">mRNA processing</keyword>
<dbReference type="InterPro" id="IPR035563">
    <property type="entry name" value="SF3As1_ubi"/>
</dbReference>
<feature type="region of interest" description="Disordered" evidence="7">
    <location>
        <begin position="365"/>
        <end position="384"/>
    </location>
</feature>
<dbReference type="GO" id="GO:0071004">
    <property type="term" value="C:U2-type prespliceosome"/>
    <property type="evidence" value="ECO:0007669"/>
    <property type="project" value="TreeGrafter"/>
</dbReference>
<accession>A0AAD8YFI7</accession>
<evidence type="ECO:0000313" key="10">
    <source>
        <dbReference type="EMBL" id="KAK1744933.1"/>
    </source>
</evidence>
<evidence type="ECO:0000256" key="6">
    <source>
        <dbReference type="ARBA" id="ARBA00023242"/>
    </source>
</evidence>
<dbReference type="PANTHER" id="PTHR15316">
    <property type="entry name" value="SPLICEOSOME ASSOCIATED PROTEIN 114/SWAP SPLICING FACTOR-RELATED"/>
    <property type="match status" value="1"/>
</dbReference>
<protein>
    <submittedName>
        <fullName evidence="10">Splicing factor 3A subunit 1</fullName>
    </submittedName>
</protein>
<dbReference type="GO" id="GO:0071013">
    <property type="term" value="C:catalytic step 2 spliceosome"/>
    <property type="evidence" value="ECO:0007669"/>
    <property type="project" value="TreeGrafter"/>
</dbReference>
<keyword evidence="11" id="KW-1185">Reference proteome</keyword>
<evidence type="ECO:0000313" key="11">
    <source>
        <dbReference type="Proteomes" id="UP001224775"/>
    </source>
</evidence>
<evidence type="ECO:0000256" key="1">
    <source>
        <dbReference type="ARBA" id="ARBA00004123"/>
    </source>
</evidence>
<keyword evidence="3" id="KW-0747">Spliceosome</keyword>
<evidence type="ECO:0000256" key="5">
    <source>
        <dbReference type="ARBA" id="ARBA00023187"/>
    </source>
</evidence>
<dbReference type="InterPro" id="IPR035967">
    <property type="entry name" value="SWAP/Surp_sf"/>
</dbReference>
<sequence length="596" mass="66049">MGITGIIRPPPDIRTVADRTALFVSKNGRAFENKILNSAKGKTPKFAFLHETGKEERRGGEDVLKKKEEEERERLEMKEKEEAAKKREAAKKASAVDPVARALIACRTKIGDARRANLIPLELEVIKLTAQYVALADKNDHFLRDLTMREWNNPEFTFLQPRHAHFAYFTALVDGYKSFLPGGDDYEKTQNKLKMDSKKEQLAHLIADNEKAVIITKKNTTTQCLEIAAYRSEYERDAADRRREAAERAEGGGMLGGADTIDWHDFVVVETIDFPSDEVVEALPPPTSMRLAVLKKEEPSKVEPDDDKVEEKQEDAMDESSDEEDDDGGEQLKVVANYQPKVVSTKEITGEDIASNISRLAQARGDIFGSSSQNTQDQKADSERRLMEANRIIREQAIQPQTQHEAMMPPVMPPPPPPPMSSVPPPPPPPPPSMLQSSAATSEPAAKRPKLDEPQLSQPQMGSIPMNPMGQMFDAGIPATVVPPPPEENQILSESDFIATLSNPDNVPICIQVPHDSSNADWNFNGQIVDVSLAASAKMKAVKEALKPMLGNMPMNKMQLKHPTTGFLKDNFALAHYNIGPMTTLELVPKTRGGRK</sequence>
<dbReference type="SUPFAM" id="SSF54236">
    <property type="entry name" value="Ubiquitin-like"/>
    <property type="match status" value="1"/>
</dbReference>
<keyword evidence="5" id="KW-0508">mRNA splicing</keyword>
<feature type="compositionally biased region" description="Pro residues" evidence="7">
    <location>
        <begin position="410"/>
        <end position="433"/>
    </location>
</feature>
<dbReference type="Proteomes" id="UP001224775">
    <property type="component" value="Unassembled WGS sequence"/>
</dbReference>
<dbReference type="Pfam" id="PF01805">
    <property type="entry name" value="Surp"/>
    <property type="match status" value="2"/>
</dbReference>
<dbReference type="GO" id="GO:0003723">
    <property type="term" value="F:RNA binding"/>
    <property type="evidence" value="ECO:0007669"/>
    <property type="project" value="InterPro"/>
</dbReference>